<dbReference type="InterPro" id="IPR036047">
    <property type="entry name" value="F-box-like_dom_sf"/>
</dbReference>
<dbReference type="CDD" id="cd22160">
    <property type="entry name" value="F-box_AtFBL13-like"/>
    <property type="match status" value="1"/>
</dbReference>
<feature type="domain" description="F-box" evidence="1">
    <location>
        <begin position="4"/>
        <end position="52"/>
    </location>
</feature>
<reference evidence="2 3" key="1">
    <citation type="submission" date="2019-12" db="EMBL/GenBank/DDBJ databases">
        <authorList>
            <person name="Jiao W.-B."/>
            <person name="Schneeberger K."/>
        </authorList>
    </citation>
    <scope>NUCLEOTIDE SEQUENCE [LARGE SCALE GENOMIC DNA]</scope>
    <source>
        <strain evidence="3">cv. C24</strain>
    </source>
</reference>
<dbReference type="InterPro" id="IPR001810">
    <property type="entry name" value="F-box_dom"/>
</dbReference>
<dbReference type="InterPro" id="IPR032675">
    <property type="entry name" value="LRR_dom_sf"/>
</dbReference>
<evidence type="ECO:0000259" key="1">
    <source>
        <dbReference type="PROSITE" id="PS50181"/>
    </source>
</evidence>
<dbReference type="SUPFAM" id="SSF52047">
    <property type="entry name" value="RNI-like"/>
    <property type="match status" value="1"/>
</dbReference>
<sequence>MEECDYISELPDSLLTQILLDLQTKDSVKTRVLSKRWRNLWLNVPGLRLRTLEFTYPHHEEGLVRFMDRFMESNCRSRLQKFMIRYFECNGYRDRLMELIGTLVDCGIQHLYILMHTCNRVDFIRQNIYKSKTLVSLKLYNVELTNPDFVVSLPCLKILKLMNICYGEDGPLVVEKLISGCPVLEDLELIKPFDILTQDVILFLRVSSQTLKSLRLYFATNGSGTEFSVEIDAPRLKYMTFYESRFDRIMVKNMSSLFSIEIRAKSSFEYGGLLKAEDPRKRAIICDFLTVISSVRHMIISGSILEELHSYSKLGSIPQFHNLYHLQASFLDTSLQLLPTFLNSCPNLKKLIMDYDYEVFEEENIDFHEVPQCLISTLEYVHINKLMMEEQSGIKLVNYFIENSAVLKKLTLRFLSFSSIELESYKKLLTSTKLSPTCQVIFDI</sequence>
<dbReference type="SMART" id="SM00579">
    <property type="entry name" value="FBD"/>
    <property type="match status" value="1"/>
</dbReference>
<dbReference type="Pfam" id="PF24758">
    <property type="entry name" value="LRR_At5g56370"/>
    <property type="match status" value="1"/>
</dbReference>
<accession>A0A5S9YB48</accession>
<dbReference type="PANTHER" id="PTHR31900:SF33">
    <property type="entry name" value="PROTEIN WITH RNI-LIKE_FBD-LIKE DOMAIN"/>
    <property type="match status" value="1"/>
</dbReference>
<dbReference type="InterPro" id="IPR006566">
    <property type="entry name" value="FBD"/>
</dbReference>
<proteinExistence type="predicted"/>
<dbReference type="EMBL" id="CACSHJ010000096">
    <property type="protein sequence ID" value="CAA0407625.1"/>
    <property type="molecule type" value="Genomic_DNA"/>
</dbReference>
<dbReference type="InterPro" id="IPR050232">
    <property type="entry name" value="FBL13/AtMIF1-like"/>
</dbReference>
<dbReference type="InterPro" id="IPR053781">
    <property type="entry name" value="F-box_AtFBL13-like"/>
</dbReference>
<dbReference type="OrthoDB" id="550575at2759"/>
<organism evidence="2 3">
    <name type="scientific">Arabidopsis thaliana</name>
    <name type="common">Mouse-ear cress</name>
    <dbReference type="NCBI Taxonomy" id="3702"/>
    <lineage>
        <taxon>Eukaryota</taxon>
        <taxon>Viridiplantae</taxon>
        <taxon>Streptophyta</taxon>
        <taxon>Embryophyta</taxon>
        <taxon>Tracheophyta</taxon>
        <taxon>Spermatophyta</taxon>
        <taxon>Magnoliopsida</taxon>
        <taxon>eudicotyledons</taxon>
        <taxon>Gunneridae</taxon>
        <taxon>Pentapetalae</taxon>
        <taxon>rosids</taxon>
        <taxon>malvids</taxon>
        <taxon>Brassicales</taxon>
        <taxon>Brassicaceae</taxon>
        <taxon>Camelineae</taxon>
        <taxon>Arabidopsis</taxon>
    </lineage>
</organism>
<evidence type="ECO:0000313" key="2">
    <source>
        <dbReference type="EMBL" id="CAA0407625.1"/>
    </source>
</evidence>
<dbReference type="Proteomes" id="UP000434276">
    <property type="component" value="Unassembled WGS sequence"/>
</dbReference>
<evidence type="ECO:0000313" key="3">
    <source>
        <dbReference type="Proteomes" id="UP000434276"/>
    </source>
</evidence>
<dbReference type="PANTHER" id="PTHR31900">
    <property type="entry name" value="F-BOX/RNI SUPERFAMILY PROTEIN-RELATED"/>
    <property type="match status" value="1"/>
</dbReference>
<dbReference type="AlphaFoldDB" id="A0A5S9YB48"/>
<dbReference type="Pfam" id="PF00646">
    <property type="entry name" value="F-box"/>
    <property type="match status" value="1"/>
</dbReference>
<dbReference type="Pfam" id="PF08387">
    <property type="entry name" value="FBD"/>
    <property type="match status" value="1"/>
</dbReference>
<name>A0A5S9YB48_ARATH</name>
<dbReference type="SUPFAM" id="SSF81383">
    <property type="entry name" value="F-box domain"/>
    <property type="match status" value="1"/>
</dbReference>
<gene>
    <name evidence="2" type="ORF">C24_LOCUS24545</name>
</gene>
<dbReference type="InterPro" id="IPR055411">
    <property type="entry name" value="LRR_FXL15/At3g58940/PEG3-like"/>
</dbReference>
<dbReference type="SMART" id="SM00256">
    <property type="entry name" value="FBOX"/>
    <property type="match status" value="1"/>
</dbReference>
<dbReference type="Gene3D" id="3.80.10.10">
    <property type="entry name" value="Ribonuclease Inhibitor"/>
    <property type="match status" value="1"/>
</dbReference>
<dbReference type="PROSITE" id="PS50181">
    <property type="entry name" value="FBOX"/>
    <property type="match status" value="1"/>
</dbReference>
<protein>
    <recommendedName>
        <fullName evidence="1">F-box domain-containing protein</fullName>
    </recommendedName>
</protein>